<dbReference type="OrthoDB" id="16464at2759"/>
<dbReference type="EMBL" id="JAKOGI010000019">
    <property type="protein sequence ID" value="KAJ8449829.1"/>
    <property type="molecule type" value="Genomic_DNA"/>
</dbReference>
<comment type="caution">
    <text evidence="1">The sequence shown here is derived from an EMBL/GenBank/DDBJ whole genome shotgun (WGS) entry which is preliminary data.</text>
</comment>
<dbReference type="Proteomes" id="UP001153076">
    <property type="component" value="Unassembled WGS sequence"/>
</dbReference>
<keyword evidence="2" id="KW-1185">Reference proteome</keyword>
<proteinExistence type="predicted"/>
<sequence length="252" mass="27826">MELHVFKYQNTVLVVWLSFPRSPPIHPVRPYIKNFKLLGELVRAIHIVPSGGYHWQSIGSSIRHDKHLGPCLCGRVRVCGEELRGLMVAHYSTLICLPIDLICADMDEPLDLVPSDLAGLKENMGPIYIVLGELKAVAKGVVNMRLGSKVHNCVNGLCGKDKVDKISTGDIALDELEVGGGVRGEKVLQARAVVKLVYDYDLVVRVVSNKPVGNMGGYEPSCSGYQNVLWFVIVGHSFWVFLPYTQCDLISD</sequence>
<evidence type="ECO:0000313" key="2">
    <source>
        <dbReference type="Proteomes" id="UP001153076"/>
    </source>
</evidence>
<name>A0A9Q1KVU2_9CARY</name>
<accession>A0A9Q1KVU2</accession>
<protein>
    <submittedName>
        <fullName evidence="1">Uncharacterized protein</fullName>
    </submittedName>
</protein>
<organism evidence="1 2">
    <name type="scientific">Carnegiea gigantea</name>
    <dbReference type="NCBI Taxonomy" id="171969"/>
    <lineage>
        <taxon>Eukaryota</taxon>
        <taxon>Viridiplantae</taxon>
        <taxon>Streptophyta</taxon>
        <taxon>Embryophyta</taxon>
        <taxon>Tracheophyta</taxon>
        <taxon>Spermatophyta</taxon>
        <taxon>Magnoliopsida</taxon>
        <taxon>eudicotyledons</taxon>
        <taxon>Gunneridae</taxon>
        <taxon>Pentapetalae</taxon>
        <taxon>Caryophyllales</taxon>
        <taxon>Cactineae</taxon>
        <taxon>Cactaceae</taxon>
        <taxon>Cactoideae</taxon>
        <taxon>Echinocereeae</taxon>
        <taxon>Carnegiea</taxon>
    </lineage>
</organism>
<evidence type="ECO:0000313" key="1">
    <source>
        <dbReference type="EMBL" id="KAJ8449829.1"/>
    </source>
</evidence>
<reference evidence="1" key="1">
    <citation type="submission" date="2022-04" db="EMBL/GenBank/DDBJ databases">
        <title>Carnegiea gigantea Genome sequencing and assembly v2.</title>
        <authorList>
            <person name="Copetti D."/>
            <person name="Sanderson M.J."/>
            <person name="Burquez A."/>
            <person name="Wojciechowski M.F."/>
        </authorList>
    </citation>
    <scope>NUCLEOTIDE SEQUENCE</scope>
    <source>
        <strain evidence="1">SGP5-SGP5p</strain>
        <tissue evidence="1">Aerial part</tissue>
    </source>
</reference>
<dbReference type="AlphaFoldDB" id="A0A9Q1KVU2"/>
<gene>
    <name evidence="1" type="ORF">Cgig2_001485</name>
</gene>